<dbReference type="RefSeq" id="WP_158350852.1">
    <property type="nucleotide sequence ID" value="NZ_CP032999.1"/>
</dbReference>
<dbReference type="PANTHER" id="PTHR37526:SF1">
    <property type="entry name" value="PROTEIN TUSB"/>
    <property type="match status" value="1"/>
</dbReference>
<dbReference type="PANTHER" id="PTHR37526">
    <property type="entry name" value="PROTEIN TUSB"/>
    <property type="match status" value="1"/>
</dbReference>
<dbReference type="GO" id="GO:1990228">
    <property type="term" value="C:sulfurtransferase complex"/>
    <property type="evidence" value="ECO:0007669"/>
    <property type="project" value="TreeGrafter"/>
</dbReference>
<dbReference type="Proteomes" id="UP000298685">
    <property type="component" value="Chromosome"/>
</dbReference>
<sequence>MLHILSNSPFKVDIYSMFEMLLPQDSVIALQDGTLISISKNFLLNELIKHSKNLYVLQEDVFARGISEYISHNFKLINYSDFVVLTEMHDKCINW</sequence>
<dbReference type="EMBL" id="CP032999">
    <property type="protein sequence ID" value="QCI26140.1"/>
    <property type="molecule type" value="Genomic_DNA"/>
</dbReference>
<protein>
    <submittedName>
        <fullName evidence="1">Sulfurtransferase complex subunit TusB</fullName>
    </submittedName>
</protein>
<keyword evidence="1" id="KW-0808">Transferase</keyword>
<dbReference type="AlphaFoldDB" id="A0A4D6YJU3"/>
<evidence type="ECO:0000313" key="1">
    <source>
        <dbReference type="EMBL" id="QCI26140.1"/>
    </source>
</evidence>
<reference evidence="1 2" key="1">
    <citation type="submission" date="2018-10" db="EMBL/GenBank/DDBJ databases">
        <title>Comparative functional genomics of the obligate endosymbiont Buchnera aphidicola.</title>
        <authorList>
            <person name="Chong R.A."/>
        </authorList>
    </citation>
    <scope>NUCLEOTIDE SEQUENCE [LARGE SCALE GENOMIC DNA]</scope>
    <source>
        <strain evidence="1 2">Ska</strain>
    </source>
</reference>
<dbReference type="GO" id="GO:0016740">
    <property type="term" value="F:transferase activity"/>
    <property type="evidence" value="ECO:0007669"/>
    <property type="project" value="UniProtKB-KW"/>
</dbReference>
<dbReference type="Gene3D" id="3.40.1260.10">
    <property type="entry name" value="DsrEFH-like"/>
    <property type="match status" value="1"/>
</dbReference>
<accession>A0A4D6YJU3</accession>
<evidence type="ECO:0000313" key="2">
    <source>
        <dbReference type="Proteomes" id="UP000298685"/>
    </source>
</evidence>
<proteinExistence type="predicted"/>
<dbReference type="SUPFAM" id="SSF75169">
    <property type="entry name" value="DsrEFH-like"/>
    <property type="match status" value="1"/>
</dbReference>
<dbReference type="NCBIfam" id="TIGR03011">
    <property type="entry name" value="sulf_tusB_dsrH"/>
    <property type="match status" value="1"/>
</dbReference>
<name>A0A4D6YJU3_9GAMM</name>
<dbReference type="OrthoDB" id="9795117at2"/>
<gene>
    <name evidence="1" type="primary">dsrH</name>
    <name evidence="1" type="ORF">D9V78_01845</name>
</gene>
<dbReference type="GO" id="GO:0002143">
    <property type="term" value="P:tRNA wobble position uridine thiolation"/>
    <property type="evidence" value="ECO:0007669"/>
    <property type="project" value="InterPro"/>
</dbReference>
<dbReference type="InterPro" id="IPR007215">
    <property type="entry name" value="Sulphur_relay_TusB/DsrH"/>
</dbReference>
<dbReference type="Pfam" id="PF04077">
    <property type="entry name" value="DsrH"/>
    <property type="match status" value="1"/>
</dbReference>
<dbReference type="InterPro" id="IPR027396">
    <property type="entry name" value="DsrEFH-like"/>
</dbReference>
<organism evidence="1 2">
    <name type="scientific">Buchnera aphidicola</name>
    <name type="common">Sarucallis kahawaluokalani</name>
    <dbReference type="NCBI Taxonomy" id="1241878"/>
    <lineage>
        <taxon>Bacteria</taxon>
        <taxon>Pseudomonadati</taxon>
        <taxon>Pseudomonadota</taxon>
        <taxon>Gammaproteobacteria</taxon>
        <taxon>Enterobacterales</taxon>
        <taxon>Erwiniaceae</taxon>
        <taxon>Buchnera</taxon>
    </lineage>
</organism>